<sequence length="86" mass="9150">MSRRGGTDQEIGGHLDVLGVSETLSSPDEQPPSGHSVNGDDRNRATSVPNVEDRVIRLCERHERMAAAGAESAEKTDEVVLAIGVL</sequence>
<dbReference type="RefSeq" id="WP_184073239.1">
    <property type="nucleotide sequence ID" value="NZ_JACHDS010000001.1"/>
</dbReference>
<name>A0A7W9YE82_9ACTN</name>
<reference evidence="2 3" key="1">
    <citation type="submission" date="2020-08" db="EMBL/GenBank/DDBJ databases">
        <title>Sequencing the genomes of 1000 actinobacteria strains.</title>
        <authorList>
            <person name="Klenk H.-P."/>
        </authorList>
    </citation>
    <scope>NUCLEOTIDE SEQUENCE [LARGE SCALE GENOMIC DNA]</scope>
    <source>
        <strain evidence="2 3">DSM 46659</strain>
    </source>
</reference>
<keyword evidence="3" id="KW-1185">Reference proteome</keyword>
<feature type="compositionally biased region" description="Polar residues" evidence="1">
    <location>
        <begin position="22"/>
        <end position="36"/>
    </location>
</feature>
<feature type="region of interest" description="Disordered" evidence="1">
    <location>
        <begin position="1"/>
        <end position="51"/>
    </location>
</feature>
<evidence type="ECO:0000313" key="3">
    <source>
        <dbReference type="Proteomes" id="UP000546642"/>
    </source>
</evidence>
<feature type="compositionally biased region" description="Basic and acidic residues" evidence="1">
    <location>
        <begin position="1"/>
        <end position="13"/>
    </location>
</feature>
<dbReference type="Proteomes" id="UP000546642">
    <property type="component" value="Unassembled WGS sequence"/>
</dbReference>
<comment type="caution">
    <text evidence="2">The sequence shown here is derived from an EMBL/GenBank/DDBJ whole genome shotgun (WGS) entry which is preliminary data.</text>
</comment>
<gene>
    <name evidence="2" type="ORF">HNR23_000589</name>
</gene>
<dbReference type="AlphaFoldDB" id="A0A7W9YE82"/>
<evidence type="ECO:0000313" key="2">
    <source>
        <dbReference type="EMBL" id="MBB6170529.1"/>
    </source>
</evidence>
<organism evidence="2 3">
    <name type="scientific">Nocardiopsis mwathae</name>
    <dbReference type="NCBI Taxonomy" id="1472723"/>
    <lineage>
        <taxon>Bacteria</taxon>
        <taxon>Bacillati</taxon>
        <taxon>Actinomycetota</taxon>
        <taxon>Actinomycetes</taxon>
        <taxon>Streptosporangiales</taxon>
        <taxon>Nocardiopsidaceae</taxon>
        <taxon>Nocardiopsis</taxon>
    </lineage>
</organism>
<evidence type="ECO:0000256" key="1">
    <source>
        <dbReference type="SAM" id="MobiDB-lite"/>
    </source>
</evidence>
<accession>A0A7W9YE82</accession>
<proteinExistence type="predicted"/>
<dbReference type="EMBL" id="JACHDS010000001">
    <property type="protein sequence ID" value="MBB6170529.1"/>
    <property type="molecule type" value="Genomic_DNA"/>
</dbReference>
<protein>
    <submittedName>
        <fullName evidence="2">Uncharacterized protein</fullName>
    </submittedName>
</protein>